<keyword evidence="1" id="KW-0004">4Fe-4S</keyword>
<sequence length="418" mass="43226">MRGGRYDVVVAGGGAAGMSAAVAASRFGARVLLVERYGFLGGAAANSLVLAYCGFYQKGPAPVFAVRGVGADLLHTLGTLGQEVAPIRSSSGNWIVMLDPEAIKFGFDQMTDAAGIDVLLHSRVTAVATGSDGLTAITVTDHAGCYEITAAAFVDASGEAALASLAGFEMTVNSMAGDKVQPASMPVRIGGVAPGVSFDRARMADLIARHNESGDTQIHRADGGVMLRLSTSNDYWWMTIDLDTDGLSGASLGSAERQARREAWRNLQLLRQLPGFEKAFIAATGPQIGIRETRRPRSRDDLTGAALAKGERREDGIGRAAWPMEVHEAPGKVRFADLGGEGFADIPMGSIEAAGASNLFLAGRVAGADQAAYGSLRVMGTAFATGHAAGIAAALRASSTTVSADDVRAALTLQGALI</sequence>
<keyword evidence="7" id="KW-1185">Reference proteome</keyword>
<dbReference type="GO" id="GO:0016491">
    <property type="term" value="F:oxidoreductase activity"/>
    <property type="evidence" value="ECO:0007669"/>
    <property type="project" value="UniProtKB-KW"/>
</dbReference>
<dbReference type="InterPro" id="IPR036188">
    <property type="entry name" value="FAD/NAD-bd_sf"/>
</dbReference>
<name>A0A7X0JPU7_9HYPH</name>
<dbReference type="Pfam" id="PF12831">
    <property type="entry name" value="FAD_oxidored"/>
    <property type="match status" value="1"/>
</dbReference>
<dbReference type="AlphaFoldDB" id="A0A7X0JPU7"/>
<dbReference type="Proteomes" id="UP000585437">
    <property type="component" value="Unassembled WGS sequence"/>
</dbReference>
<gene>
    <name evidence="6" type="ORF">F4695_004109</name>
</gene>
<keyword evidence="4" id="KW-0408">Iron</keyword>
<dbReference type="RefSeq" id="WP_246454155.1">
    <property type="nucleotide sequence ID" value="NZ_JACHBU010000010.1"/>
</dbReference>
<dbReference type="GO" id="GO:0046872">
    <property type="term" value="F:metal ion binding"/>
    <property type="evidence" value="ECO:0007669"/>
    <property type="project" value="UniProtKB-KW"/>
</dbReference>
<evidence type="ECO:0000313" key="7">
    <source>
        <dbReference type="Proteomes" id="UP000585437"/>
    </source>
</evidence>
<proteinExistence type="predicted"/>
<accession>A0A7X0JPU7</accession>
<dbReference type="SUPFAM" id="SSF51905">
    <property type="entry name" value="FAD/NAD(P)-binding domain"/>
    <property type="match status" value="1"/>
</dbReference>
<protein>
    <recommendedName>
        <fullName evidence="8">FAD-dependent oxidoreductase</fullName>
    </recommendedName>
</protein>
<keyword evidence="3" id="KW-0560">Oxidoreductase</keyword>
<evidence type="ECO:0000256" key="4">
    <source>
        <dbReference type="ARBA" id="ARBA00023004"/>
    </source>
</evidence>
<keyword evidence="2" id="KW-0479">Metal-binding</keyword>
<dbReference type="InterPro" id="IPR039650">
    <property type="entry name" value="HdrA-like"/>
</dbReference>
<evidence type="ECO:0000313" key="6">
    <source>
        <dbReference type="EMBL" id="MBB6510717.1"/>
    </source>
</evidence>
<evidence type="ECO:0000256" key="5">
    <source>
        <dbReference type="ARBA" id="ARBA00023014"/>
    </source>
</evidence>
<evidence type="ECO:0000256" key="1">
    <source>
        <dbReference type="ARBA" id="ARBA00022485"/>
    </source>
</evidence>
<evidence type="ECO:0008006" key="8">
    <source>
        <dbReference type="Google" id="ProtNLM"/>
    </source>
</evidence>
<keyword evidence="5" id="KW-0411">Iron-sulfur</keyword>
<dbReference type="EMBL" id="JACHBU010000010">
    <property type="protein sequence ID" value="MBB6510717.1"/>
    <property type="molecule type" value="Genomic_DNA"/>
</dbReference>
<dbReference type="GO" id="GO:0051539">
    <property type="term" value="F:4 iron, 4 sulfur cluster binding"/>
    <property type="evidence" value="ECO:0007669"/>
    <property type="project" value="UniProtKB-KW"/>
</dbReference>
<dbReference type="PANTHER" id="PTHR43498:SF1">
    <property type="entry name" value="COB--COM HETERODISULFIDE REDUCTASE IRON-SULFUR SUBUNIT A"/>
    <property type="match status" value="1"/>
</dbReference>
<reference evidence="6 7" key="1">
    <citation type="submission" date="2020-08" db="EMBL/GenBank/DDBJ databases">
        <title>The Agave Microbiome: Exploring the role of microbial communities in plant adaptations to desert environments.</title>
        <authorList>
            <person name="Partida-Martinez L.P."/>
        </authorList>
    </citation>
    <scope>NUCLEOTIDE SEQUENCE [LARGE SCALE GENOMIC DNA]</scope>
    <source>
        <strain evidence="6 7">AS3.12</strain>
    </source>
</reference>
<organism evidence="6 7">
    <name type="scientific">Rhizobium soli</name>
    <dbReference type="NCBI Taxonomy" id="424798"/>
    <lineage>
        <taxon>Bacteria</taxon>
        <taxon>Pseudomonadati</taxon>
        <taxon>Pseudomonadota</taxon>
        <taxon>Alphaproteobacteria</taxon>
        <taxon>Hyphomicrobiales</taxon>
        <taxon>Rhizobiaceae</taxon>
        <taxon>Rhizobium/Agrobacterium group</taxon>
        <taxon>Rhizobium</taxon>
    </lineage>
</organism>
<comment type="caution">
    <text evidence="6">The sequence shown here is derived from an EMBL/GenBank/DDBJ whole genome shotgun (WGS) entry which is preliminary data.</text>
</comment>
<evidence type="ECO:0000256" key="3">
    <source>
        <dbReference type="ARBA" id="ARBA00023002"/>
    </source>
</evidence>
<dbReference type="Gene3D" id="3.50.50.60">
    <property type="entry name" value="FAD/NAD(P)-binding domain"/>
    <property type="match status" value="1"/>
</dbReference>
<dbReference type="PANTHER" id="PTHR43498">
    <property type="entry name" value="FERREDOXIN:COB-COM HETERODISULFIDE REDUCTASE SUBUNIT A"/>
    <property type="match status" value="1"/>
</dbReference>
<dbReference type="PRINTS" id="PR00411">
    <property type="entry name" value="PNDRDTASEI"/>
</dbReference>
<evidence type="ECO:0000256" key="2">
    <source>
        <dbReference type="ARBA" id="ARBA00022723"/>
    </source>
</evidence>